<evidence type="ECO:0000256" key="7">
    <source>
        <dbReference type="ARBA" id="ARBA00023170"/>
    </source>
</evidence>
<dbReference type="InterPro" id="IPR013088">
    <property type="entry name" value="Znf_NHR/GATA"/>
</dbReference>
<comment type="similarity">
    <text evidence="9">Belongs to the nuclear hormone receptor family.</text>
</comment>
<name>A0AAV5VUL0_9BILA</name>
<reference evidence="11" key="1">
    <citation type="submission" date="2023-10" db="EMBL/GenBank/DDBJ databases">
        <title>Genome assembly of Pristionchus species.</title>
        <authorList>
            <person name="Yoshida K."/>
            <person name="Sommer R.J."/>
        </authorList>
    </citation>
    <scope>NUCLEOTIDE SEQUENCE</scope>
    <source>
        <strain evidence="11">RS5133</strain>
    </source>
</reference>
<keyword evidence="12" id="KW-1185">Reference proteome</keyword>
<keyword evidence="3 9" id="KW-0862">Zinc</keyword>
<keyword evidence="5 9" id="KW-0238">DNA-binding</keyword>
<sequence>IPSMEIDDKSRNCLICSTPNSSVHFGIDACRACTAFFKRATLSGKVYPCRQGQRRCVVNREDPFMCRRCRFDKCLAIGMVYEGPMRSVKKPTEIRPFEPEIQVGEAGTSSGASEGLLERIAREYRKSFDRRMERENTLLSKNGRLIRVPHPNQKLYMTTIGTAVSHMEILVREAWQFYESVFPSLAELPTLEKLNLYRSYIPKFGMAECYYHTMRLWGGMRKYLNCSLRTCIDVDCLENMLNSEENEDQKWPRMIESMRLYVSDLLSVVAPSVEQARIDETEFHALLALIVCDSDYSAELSEAVLVKLDAIRDQVLGELQEYYRLKLELIDFSNRLGNLMTLCHTIRARVLSSINFSDHIFDPTIFKSHRWRGGICSK</sequence>
<comment type="subcellular location">
    <subcellularLocation>
        <location evidence="9">Nucleus</location>
    </subcellularLocation>
</comment>
<evidence type="ECO:0000256" key="9">
    <source>
        <dbReference type="RuleBase" id="RU004334"/>
    </source>
</evidence>
<gene>
    <name evidence="11" type="ORF">PFISCL1PPCAC_12741</name>
</gene>
<keyword evidence="8 9" id="KW-0539">Nucleus</keyword>
<dbReference type="Pfam" id="PF00104">
    <property type="entry name" value="Hormone_recep"/>
    <property type="match status" value="1"/>
</dbReference>
<dbReference type="AlphaFoldDB" id="A0AAV5VUL0"/>
<dbReference type="PANTHER" id="PTHR46011">
    <property type="entry name" value="NUCLEAR HORMONE RECEPTOR FAMILY MEMBER NHR-86-RELATED"/>
    <property type="match status" value="1"/>
</dbReference>
<evidence type="ECO:0000256" key="6">
    <source>
        <dbReference type="ARBA" id="ARBA00023163"/>
    </source>
</evidence>
<proteinExistence type="inferred from homology"/>
<dbReference type="SMART" id="SM00430">
    <property type="entry name" value="HOLI"/>
    <property type="match status" value="1"/>
</dbReference>
<dbReference type="PROSITE" id="PS51030">
    <property type="entry name" value="NUCLEAR_REC_DBD_2"/>
    <property type="match status" value="1"/>
</dbReference>
<dbReference type="PANTHER" id="PTHR46011:SF6">
    <property type="entry name" value="HIGH ZINC ACTIVATED NUCLEAR RECEPTOR PROTEIN"/>
    <property type="match status" value="1"/>
</dbReference>
<evidence type="ECO:0000313" key="12">
    <source>
        <dbReference type="Proteomes" id="UP001432322"/>
    </source>
</evidence>
<evidence type="ECO:0000259" key="10">
    <source>
        <dbReference type="PROSITE" id="PS51030"/>
    </source>
</evidence>
<evidence type="ECO:0000256" key="5">
    <source>
        <dbReference type="ARBA" id="ARBA00023125"/>
    </source>
</evidence>
<dbReference type="GO" id="GO:0005634">
    <property type="term" value="C:nucleus"/>
    <property type="evidence" value="ECO:0007669"/>
    <property type="project" value="UniProtKB-SubCell"/>
</dbReference>
<dbReference type="InterPro" id="IPR035500">
    <property type="entry name" value="NHR-like_dom_sf"/>
</dbReference>
<protein>
    <recommendedName>
        <fullName evidence="10">Nuclear receptor domain-containing protein</fullName>
    </recommendedName>
</protein>
<evidence type="ECO:0000256" key="1">
    <source>
        <dbReference type="ARBA" id="ARBA00022723"/>
    </source>
</evidence>
<dbReference type="PROSITE" id="PS00031">
    <property type="entry name" value="NUCLEAR_REC_DBD_1"/>
    <property type="match status" value="1"/>
</dbReference>
<comment type="caution">
    <text evidence="11">The sequence shown here is derived from an EMBL/GenBank/DDBJ whole genome shotgun (WGS) entry which is preliminary data.</text>
</comment>
<keyword evidence="2 9" id="KW-0863">Zinc-finger</keyword>
<dbReference type="SUPFAM" id="SSF48508">
    <property type="entry name" value="Nuclear receptor ligand-binding domain"/>
    <property type="match status" value="1"/>
</dbReference>
<dbReference type="InterPro" id="IPR001628">
    <property type="entry name" value="Znf_hrmn_rcpt"/>
</dbReference>
<keyword evidence="6 9" id="KW-0804">Transcription</keyword>
<evidence type="ECO:0000256" key="3">
    <source>
        <dbReference type="ARBA" id="ARBA00022833"/>
    </source>
</evidence>
<feature type="non-terminal residue" evidence="11">
    <location>
        <position position="1"/>
    </location>
</feature>
<dbReference type="Pfam" id="PF00105">
    <property type="entry name" value="zf-C4"/>
    <property type="match status" value="1"/>
</dbReference>
<keyword evidence="1 9" id="KW-0479">Metal-binding</keyword>
<dbReference type="SUPFAM" id="SSF57716">
    <property type="entry name" value="Glucocorticoid receptor-like (DNA-binding domain)"/>
    <property type="match status" value="1"/>
</dbReference>
<dbReference type="Proteomes" id="UP001432322">
    <property type="component" value="Unassembled WGS sequence"/>
</dbReference>
<dbReference type="GO" id="GO:0043565">
    <property type="term" value="F:sequence-specific DNA binding"/>
    <property type="evidence" value="ECO:0007669"/>
    <property type="project" value="InterPro"/>
</dbReference>
<dbReference type="GO" id="GO:0008270">
    <property type="term" value="F:zinc ion binding"/>
    <property type="evidence" value="ECO:0007669"/>
    <property type="project" value="UniProtKB-KW"/>
</dbReference>
<evidence type="ECO:0000256" key="2">
    <source>
        <dbReference type="ARBA" id="ARBA00022771"/>
    </source>
</evidence>
<dbReference type="PRINTS" id="PR00047">
    <property type="entry name" value="STROIDFINGER"/>
</dbReference>
<feature type="domain" description="Nuclear receptor" evidence="10">
    <location>
        <begin position="10"/>
        <end position="86"/>
    </location>
</feature>
<dbReference type="Gene3D" id="3.30.50.10">
    <property type="entry name" value="Erythroid Transcription Factor GATA-1, subunit A"/>
    <property type="match status" value="1"/>
</dbReference>
<dbReference type="EMBL" id="BTSY01000004">
    <property type="protein sequence ID" value="GMT21444.1"/>
    <property type="molecule type" value="Genomic_DNA"/>
</dbReference>
<dbReference type="GO" id="GO:0003700">
    <property type="term" value="F:DNA-binding transcription factor activity"/>
    <property type="evidence" value="ECO:0007669"/>
    <property type="project" value="InterPro"/>
</dbReference>
<dbReference type="InterPro" id="IPR000536">
    <property type="entry name" value="Nucl_hrmn_rcpt_lig-bd"/>
</dbReference>
<organism evidence="11 12">
    <name type="scientific">Pristionchus fissidentatus</name>
    <dbReference type="NCBI Taxonomy" id="1538716"/>
    <lineage>
        <taxon>Eukaryota</taxon>
        <taxon>Metazoa</taxon>
        <taxon>Ecdysozoa</taxon>
        <taxon>Nematoda</taxon>
        <taxon>Chromadorea</taxon>
        <taxon>Rhabditida</taxon>
        <taxon>Rhabditina</taxon>
        <taxon>Diplogasteromorpha</taxon>
        <taxon>Diplogasteroidea</taxon>
        <taxon>Neodiplogasteridae</taxon>
        <taxon>Pristionchus</taxon>
    </lineage>
</organism>
<dbReference type="SMART" id="SM00399">
    <property type="entry name" value="ZnF_C4"/>
    <property type="match status" value="1"/>
</dbReference>
<evidence type="ECO:0000313" key="11">
    <source>
        <dbReference type="EMBL" id="GMT21444.1"/>
    </source>
</evidence>
<accession>A0AAV5VUL0</accession>
<evidence type="ECO:0000256" key="4">
    <source>
        <dbReference type="ARBA" id="ARBA00023015"/>
    </source>
</evidence>
<keyword evidence="7 9" id="KW-0675">Receptor</keyword>
<keyword evidence="4 9" id="KW-0805">Transcription regulation</keyword>
<dbReference type="Gene3D" id="1.10.565.10">
    <property type="entry name" value="Retinoid X Receptor"/>
    <property type="match status" value="1"/>
</dbReference>
<evidence type="ECO:0000256" key="8">
    <source>
        <dbReference type="ARBA" id="ARBA00023242"/>
    </source>
</evidence>